<dbReference type="AlphaFoldDB" id="K8X176"/>
<dbReference type="RefSeq" id="WP_008911676.1">
    <property type="nucleotide sequence ID" value="NZ_KB233222.1"/>
</dbReference>
<proteinExistence type="predicted"/>
<protein>
    <submittedName>
        <fullName evidence="1">Uncharacterized protein</fullName>
    </submittedName>
</protein>
<evidence type="ECO:0000313" key="2">
    <source>
        <dbReference type="Proteomes" id="UP000009336"/>
    </source>
</evidence>
<dbReference type="EMBL" id="AKKL01000021">
    <property type="protein sequence ID" value="EKT62230.1"/>
    <property type="molecule type" value="Genomic_DNA"/>
</dbReference>
<sequence length="64" mass="7422">MEHTLHKNHGNVGNGNAKKEVTNDAQLYIRCQSEFKNALVKKAQSKEMKLSDWIIEVLKKELRK</sequence>
<dbReference type="Proteomes" id="UP000009336">
    <property type="component" value="Unassembled WGS sequence"/>
</dbReference>
<gene>
    <name evidence="1" type="ORF">OOA_08277</name>
</gene>
<keyword evidence="2" id="KW-1185">Reference proteome</keyword>
<reference evidence="1 2" key="1">
    <citation type="journal article" date="2012" name="BMC Genomics">
        <title>Comparative genomics of bacteria in the genus Providencia isolated from wild Drosophila melanogaster.</title>
        <authorList>
            <person name="Galac M.R."/>
            <person name="Lazzaro B.P."/>
        </authorList>
    </citation>
    <scope>NUCLEOTIDE SEQUENCE [LARGE SCALE GENOMIC DNA]</scope>
    <source>
        <strain evidence="1 2">DSM 19968</strain>
    </source>
</reference>
<name>K8X176_9GAMM</name>
<comment type="caution">
    <text evidence="1">The sequence shown here is derived from an EMBL/GenBank/DDBJ whole genome shotgun (WGS) entry which is preliminary data.</text>
</comment>
<evidence type="ECO:0000313" key="1">
    <source>
        <dbReference type="EMBL" id="EKT62230.1"/>
    </source>
</evidence>
<organism evidence="1 2">
    <name type="scientific">Providencia burhodogranariea DSM 19968</name>
    <dbReference type="NCBI Taxonomy" id="1141662"/>
    <lineage>
        <taxon>Bacteria</taxon>
        <taxon>Pseudomonadati</taxon>
        <taxon>Pseudomonadota</taxon>
        <taxon>Gammaproteobacteria</taxon>
        <taxon>Enterobacterales</taxon>
        <taxon>Morganellaceae</taxon>
        <taxon>Providencia</taxon>
    </lineage>
</organism>
<dbReference type="HOGENOM" id="CLU_2864218_0_0_6"/>
<accession>K8X176</accession>